<comment type="caution">
    <text evidence="3">The sequence shown here is derived from an EMBL/GenBank/DDBJ whole genome shotgun (WGS) entry which is preliminary data.</text>
</comment>
<protein>
    <submittedName>
        <fullName evidence="3">Arylamine N-acetyltransferase</fullName>
    </submittedName>
</protein>
<dbReference type="InterPro" id="IPR038765">
    <property type="entry name" value="Papain-like_cys_pep_sf"/>
</dbReference>
<dbReference type="InterPro" id="IPR001447">
    <property type="entry name" value="Arylamine_N-AcTrfase"/>
</dbReference>
<dbReference type="RefSeq" id="WP_285761174.1">
    <property type="nucleotide sequence ID" value="NZ_BSQG01000008.1"/>
</dbReference>
<sequence length="287" mass="30753">MTARSTPAPDPDRSWGGADLDLDAYLARIGYRGPLAPTEETLRGLHRAHLAAIPFENVSVLLGEQPRLDLKSVQDKLVRRERGGYCYEHNGLFAAVAERVGFGVACLAARVSVGAHGLRPATHVVLAVVDLQGMAWVADVGFGGTGLLEPIRLADGAREQQGDRGFSVHRVDAGEWVLRTTTDEQTTDLYSFTLEPRYRVDHEVGNYYTATHPDSPFVRGLTAQRTSAGERSVLRGTRLVTSRAGGEEAVELAPAEVSTVLADVFGIVLEPAEAAALAGKVEAAAQD</sequence>
<evidence type="ECO:0000256" key="1">
    <source>
        <dbReference type="ARBA" id="ARBA00006547"/>
    </source>
</evidence>
<comment type="similarity">
    <text evidence="1 2">Belongs to the arylamine N-acetyltransferase family.</text>
</comment>
<name>A0A9W6P9K3_9ACTN</name>
<reference evidence="3" key="1">
    <citation type="submission" date="2023-02" db="EMBL/GenBank/DDBJ databases">
        <title>Nocardiopsis ansamitocini NBRC 112285.</title>
        <authorList>
            <person name="Ichikawa N."/>
            <person name="Sato H."/>
            <person name="Tonouchi N."/>
        </authorList>
    </citation>
    <scope>NUCLEOTIDE SEQUENCE</scope>
    <source>
        <strain evidence="3">NBRC 112285</strain>
    </source>
</reference>
<dbReference type="Gene3D" id="3.30.2140.10">
    <property type="entry name" value="Arylamine N-acetyltransferase"/>
    <property type="match status" value="1"/>
</dbReference>
<keyword evidence="4" id="KW-1185">Reference proteome</keyword>
<dbReference type="PANTHER" id="PTHR11786:SF0">
    <property type="entry name" value="ARYLAMINE N-ACETYLTRANSFERASE 4-RELATED"/>
    <property type="match status" value="1"/>
</dbReference>
<evidence type="ECO:0000256" key="2">
    <source>
        <dbReference type="RuleBase" id="RU003452"/>
    </source>
</evidence>
<accession>A0A9W6P9K3</accession>
<dbReference type="PRINTS" id="PR01543">
    <property type="entry name" value="ANATRNSFRASE"/>
</dbReference>
<dbReference type="Pfam" id="PF00797">
    <property type="entry name" value="Acetyltransf_2"/>
    <property type="match status" value="1"/>
</dbReference>
<organism evidence="3 4">
    <name type="scientific">Nocardiopsis ansamitocini</name>
    <dbReference type="NCBI Taxonomy" id="1670832"/>
    <lineage>
        <taxon>Bacteria</taxon>
        <taxon>Bacillati</taxon>
        <taxon>Actinomycetota</taxon>
        <taxon>Actinomycetes</taxon>
        <taxon>Streptosporangiales</taxon>
        <taxon>Nocardiopsidaceae</taxon>
        <taxon>Nocardiopsis</taxon>
    </lineage>
</organism>
<dbReference type="PANTHER" id="PTHR11786">
    <property type="entry name" value="N-HYDROXYARYLAMINE O-ACETYLTRANSFERASE"/>
    <property type="match status" value="1"/>
</dbReference>
<dbReference type="SUPFAM" id="SSF54001">
    <property type="entry name" value="Cysteine proteinases"/>
    <property type="match status" value="1"/>
</dbReference>
<dbReference type="AlphaFoldDB" id="A0A9W6P9K3"/>
<dbReference type="Proteomes" id="UP001165092">
    <property type="component" value="Unassembled WGS sequence"/>
</dbReference>
<dbReference type="Gene3D" id="2.40.128.150">
    <property type="entry name" value="Cysteine proteinases"/>
    <property type="match status" value="1"/>
</dbReference>
<gene>
    <name evidence="3" type="primary">nat</name>
    <name evidence="3" type="ORF">Nans01_39820</name>
</gene>
<dbReference type="GO" id="GO:0016407">
    <property type="term" value="F:acetyltransferase activity"/>
    <property type="evidence" value="ECO:0007669"/>
    <property type="project" value="InterPro"/>
</dbReference>
<evidence type="ECO:0000313" key="3">
    <source>
        <dbReference type="EMBL" id="GLU49631.1"/>
    </source>
</evidence>
<proteinExistence type="inferred from homology"/>
<dbReference type="EMBL" id="BSQG01000008">
    <property type="protein sequence ID" value="GLU49631.1"/>
    <property type="molecule type" value="Genomic_DNA"/>
</dbReference>
<evidence type="ECO:0000313" key="4">
    <source>
        <dbReference type="Proteomes" id="UP001165092"/>
    </source>
</evidence>